<accession>A0ABD3XIN2</accession>
<evidence type="ECO:0000256" key="1">
    <source>
        <dbReference type="SAM" id="SignalP"/>
    </source>
</evidence>
<evidence type="ECO:0000313" key="2">
    <source>
        <dbReference type="EMBL" id="KAL3886114.1"/>
    </source>
</evidence>
<proteinExistence type="predicted"/>
<gene>
    <name evidence="2" type="ORF">ACJMK2_026132</name>
</gene>
<reference evidence="2 3" key="1">
    <citation type="submission" date="2024-11" db="EMBL/GenBank/DDBJ databases">
        <title>Chromosome-level genome assembly of the freshwater bivalve Anodonta woodiana.</title>
        <authorList>
            <person name="Chen X."/>
        </authorList>
    </citation>
    <scope>NUCLEOTIDE SEQUENCE [LARGE SCALE GENOMIC DNA]</scope>
    <source>
        <strain evidence="2">MN2024</strain>
        <tissue evidence="2">Gills</tissue>
    </source>
</reference>
<feature type="chain" id="PRO_5044872367" evidence="1">
    <location>
        <begin position="21"/>
        <end position="176"/>
    </location>
</feature>
<dbReference type="Proteomes" id="UP001634394">
    <property type="component" value="Unassembled WGS sequence"/>
</dbReference>
<sequence length="176" mass="19256">MARCLFYCCIIVILVDEITGQGNCGSWGISSSSAVTTYLGSETGRAYISTYQVFCTGTVSAWGFYARAYGTIYLQIWRYNGTTSYYTLIGQNQITITAGTSYQEQDTIIPVPPDMRISAKSSDYIGWMTSDSEMITFGTGSNVYYISASPAIGSTLSFTSSASRMYAVKAYMDNSE</sequence>
<organism evidence="2 3">
    <name type="scientific">Sinanodonta woodiana</name>
    <name type="common">Chinese pond mussel</name>
    <name type="synonym">Anodonta woodiana</name>
    <dbReference type="NCBI Taxonomy" id="1069815"/>
    <lineage>
        <taxon>Eukaryota</taxon>
        <taxon>Metazoa</taxon>
        <taxon>Spiralia</taxon>
        <taxon>Lophotrochozoa</taxon>
        <taxon>Mollusca</taxon>
        <taxon>Bivalvia</taxon>
        <taxon>Autobranchia</taxon>
        <taxon>Heteroconchia</taxon>
        <taxon>Palaeoheterodonta</taxon>
        <taxon>Unionida</taxon>
        <taxon>Unionoidea</taxon>
        <taxon>Unionidae</taxon>
        <taxon>Unioninae</taxon>
        <taxon>Sinanodonta</taxon>
    </lineage>
</organism>
<dbReference type="AlphaFoldDB" id="A0ABD3XIN2"/>
<evidence type="ECO:0000313" key="3">
    <source>
        <dbReference type="Proteomes" id="UP001634394"/>
    </source>
</evidence>
<keyword evidence="1" id="KW-0732">Signal</keyword>
<keyword evidence="3" id="KW-1185">Reference proteome</keyword>
<protein>
    <submittedName>
        <fullName evidence="2">Uncharacterized protein</fullName>
    </submittedName>
</protein>
<comment type="caution">
    <text evidence="2">The sequence shown here is derived from an EMBL/GenBank/DDBJ whole genome shotgun (WGS) entry which is preliminary data.</text>
</comment>
<name>A0ABD3XIN2_SINWO</name>
<feature type="signal peptide" evidence="1">
    <location>
        <begin position="1"/>
        <end position="20"/>
    </location>
</feature>
<dbReference type="EMBL" id="JBJQND010000002">
    <property type="protein sequence ID" value="KAL3886114.1"/>
    <property type="molecule type" value="Genomic_DNA"/>
</dbReference>